<sequence length="598" mass="67284">MCIHQENGDTNNALQFIEDVTSRCNEVQSRVLAEILSQNSEVEYLKRYGLPKGCVDRETFKSKVPVAMYEDLKPDIQRVVNGDFSPILCARPFSQLFSSSGTSGGEPNLIPATDQEIPRRHQQYKVLLPLVSQCFQGLENGKVLSFLFIRDETKTQGGLMAVGCLTSYNKSLYDLGNTPCDPYNNFTGPKEAILCLDNFQSIYTQLLCGFYQRNEVVRVDAHFASTLVVVIHFLRDHYSELCDDISSGTLSTKISDTGLRAHMVEHVVKRPEPELAKLVYNACKGENWEGILKKIWPNIKYLDVIVTGSMAQYIPVLNHYSGGVPIVSLKYTCSEGAFGINLNPLCDPYEVSYTLIPNMAYFEFLPLNTSSSDNEQSLDNEQSSDQLVDLADVKVGHEYELVVTTYDGLYRLRVEDVLSPTGFYNSAPQFKFVRRNNVLLSVHAEKTTESELQNAMEKVYDVLQNFGTIRVVDYTSYADVKTIPGHYVIYCELSTTTSDATTKLGLDDVMEKCCLTIENSMSYVYRYYRVHNPAIGPLEIRVVKKGTFDKMRDFAISRGASLGQYKVPRCVKFIPLLELLNHGVISTHFSPSLPQCSL</sequence>
<dbReference type="GeneID" id="110790586"/>
<dbReference type="Pfam" id="PF23572">
    <property type="entry name" value="GH3_C"/>
    <property type="match status" value="1"/>
</dbReference>
<dbReference type="Proteomes" id="UP000813463">
    <property type="component" value="Chromosome 6"/>
</dbReference>
<reference evidence="5" key="1">
    <citation type="journal article" date="2021" name="Nat. Commun.">
        <title>Genomic analyses provide insights into spinach domestication and the genetic basis of agronomic traits.</title>
        <authorList>
            <person name="Cai X."/>
            <person name="Sun X."/>
            <person name="Xu C."/>
            <person name="Sun H."/>
            <person name="Wang X."/>
            <person name="Ge C."/>
            <person name="Zhang Z."/>
            <person name="Wang Q."/>
            <person name="Fei Z."/>
            <person name="Jiao C."/>
            <person name="Wang Q."/>
        </authorList>
    </citation>
    <scope>NUCLEOTIDE SEQUENCE [LARGE SCALE GENOMIC DNA]</scope>
    <source>
        <strain evidence="5">cv. Varoflay</strain>
    </source>
</reference>
<evidence type="ECO:0000313" key="5">
    <source>
        <dbReference type="Proteomes" id="UP000813463"/>
    </source>
</evidence>
<proteinExistence type="inferred from homology"/>
<dbReference type="InterPro" id="IPR055377">
    <property type="entry name" value="GH3_M"/>
</dbReference>
<feature type="domain" description="GH3 middle" evidence="3">
    <location>
        <begin position="353"/>
        <end position="435"/>
    </location>
</feature>
<dbReference type="Pfam" id="PF03321">
    <property type="entry name" value="GH3"/>
    <property type="match status" value="1"/>
</dbReference>
<evidence type="ECO:0000256" key="1">
    <source>
        <dbReference type="ARBA" id="ARBA00008068"/>
    </source>
</evidence>
<keyword evidence="2" id="KW-0436">Ligase</keyword>
<gene>
    <name evidence="6" type="primary">LOC110790586</name>
</gene>
<comment type="similarity">
    <text evidence="1">Belongs to the IAA-amido conjugating enzyme family.</text>
</comment>
<dbReference type="PANTHER" id="PTHR31901:SF96">
    <property type="entry name" value="INDOLE-3-ACETIC ACID-AMIDO SYNTHETASE GH3.1-RELATED"/>
    <property type="match status" value="1"/>
</dbReference>
<dbReference type="PANTHER" id="PTHR31901">
    <property type="entry name" value="GH3 DOMAIN-CONTAINING PROTEIN"/>
    <property type="match status" value="1"/>
</dbReference>
<dbReference type="InterPro" id="IPR004993">
    <property type="entry name" value="GH3"/>
</dbReference>
<dbReference type="Pfam" id="PF23571">
    <property type="entry name" value="GH3_M"/>
    <property type="match status" value="1"/>
</dbReference>
<keyword evidence="5" id="KW-1185">Reference proteome</keyword>
<dbReference type="RefSeq" id="XP_056689683.1">
    <property type="nucleotide sequence ID" value="XM_056833705.1"/>
</dbReference>
<evidence type="ECO:0000259" key="3">
    <source>
        <dbReference type="Pfam" id="PF23571"/>
    </source>
</evidence>
<evidence type="ECO:0000313" key="6">
    <source>
        <dbReference type="RefSeq" id="XP_056689683.1"/>
    </source>
</evidence>
<accession>A0ABM3R230</accession>
<reference evidence="6" key="2">
    <citation type="submission" date="2025-08" db="UniProtKB">
        <authorList>
            <consortium name="RefSeq"/>
        </authorList>
    </citation>
    <scope>IDENTIFICATION</scope>
    <source>
        <tissue evidence="6">Leaf</tissue>
    </source>
</reference>
<name>A0ABM3R230_SPIOL</name>
<evidence type="ECO:0000256" key="2">
    <source>
        <dbReference type="ARBA" id="ARBA00022598"/>
    </source>
</evidence>
<feature type="domain" description="GH3 C-terminal" evidence="4">
    <location>
        <begin position="451"/>
        <end position="572"/>
    </location>
</feature>
<organism evidence="5 6">
    <name type="scientific">Spinacia oleracea</name>
    <name type="common">Spinach</name>
    <dbReference type="NCBI Taxonomy" id="3562"/>
    <lineage>
        <taxon>Eukaryota</taxon>
        <taxon>Viridiplantae</taxon>
        <taxon>Streptophyta</taxon>
        <taxon>Embryophyta</taxon>
        <taxon>Tracheophyta</taxon>
        <taxon>Spermatophyta</taxon>
        <taxon>Magnoliopsida</taxon>
        <taxon>eudicotyledons</taxon>
        <taxon>Gunneridae</taxon>
        <taxon>Pentapetalae</taxon>
        <taxon>Caryophyllales</taxon>
        <taxon>Chenopodiaceae</taxon>
        <taxon>Chenopodioideae</taxon>
        <taxon>Anserineae</taxon>
        <taxon>Spinacia</taxon>
    </lineage>
</organism>
<evidence type="ECO:0000259" key="4">
    <source>
        <dbReference type="Pfam" id="PF23572"/>
    </source>
</evidence>
<protein>
    <submittedName>
        <fullName evidence="6">Indole-3-acetic acid-amido synthetase GH3.3</fullName>
    </submittedName>
</protein>
<dbReference type="InterPro" id="IPR055378">
    <property type="entry name" value="GH3_C"/>
</dbReference>